<evidence type="ECO:0000256" key="5">
    <source>
        <dbReference type="PIRSR" id="PIRSR602129-50"/>
    </source>
</evidence>
<accession>A0A0W0STW0</accession>
<evidence type="ECO:0000313" key="9">
    <source>
        <dbReference type="Proteomes" id="UP000054742"/>
    </source>
</evidence>
<keyword evidence="2 5" id="KW-0663">Pyridoxal phosphate</keyword>
<sequence>MFSAIVELLSNAVGTFDDILQDTPAHQIVLATAALYFLYNQYHNPWIARSYRARHSKTSQQRILDVVYEMAKNLPSVQQYLEKKLDKELESTRKKLAEQRKEMSLLDKMPEKGRPIIEILNEFGIDIKDCSFDFQALKDGDKARKFRVNQGDGQDSGALYAVHPKELTELLKEVYGETALSNPMHDKWPRINAMQAEVIQWCQELFHGSKEGYGLITHGGTTSIIEAMAAYVIEARARGIEHPEIVVPETAHAAFKKAAELTGAVLVTVPVDPKTGAVSAATMSKYLSGNTAVMVGSAPSFMNGINDPIGELGKLAQQKKIPFHVDACLGGFLTAYLDTDGNPMDFRVPGVTSISADLHKYGYCPKGTSVCLFSKDSPALSVYAALNWCGGLYATPGILDGSTSGARVAEIYATLSYYGRQKYQEIAENIIKLRQSLQTKVAGLSQQKNIKPGDIYVYGDPKWSVLGFRSDSLNPHLIADELDARGWKLNLLQNPPGFHLCMTHVHTLVEGFEDKFIKDLNEAIATVKKYPANKEPTGNVKTYGAVGMMPTAVQRDVCVQYQKERLHYRAAATKLGIFTTEPDTNNLKQETDIINQYESVM</sequence>
<gene>
    <name evidence="8" type="ORF">Lbru_0759</name>
</gene>
<dbReference type="GO" id="GO:0030149">
    <property type="term" value="P:sphingolipid catabolic process"/>
    <property type="evidence" value="ECO:0007669"/>
    <property type="project" value="TreeGrafter"/>
</dbReference>
<comment type="caution">
    <text evidence="8">The sequence shown here is derived from an EMBL/GenBank/DDBJ whole genome shotgun (WGS) entry which is preliminary data.</text>
</comment>
<comment type="similarity">
    <text evidence="4">Belongs to the group II decarboxylase family. Sphingosine-1-phosphate lyase subfamily.</text>
</comment>
<dbReference type="GO" id="GO:0016020">
    <property type="term" value="C:membrane"/>
    <property type="evidence" value="ECO:0007669"/>
    <property type="project" value="GOC"/>
</dbReference>
<dbReference type="InterPro" id="IPR050477">
    <property type="entry name" value="GrpII_AminoAcid_Decarb"/>
</dbReference>
<dbReference type="Pfam" id="PF00282">
    <property type="entry name" value="Pyridoxal_deC"/>
    <property type="match status" value="1"/>
</dbReference>
<evidence type="ECO:0000256" key="1">
    <source>
        <dbReference type="ARBA" id="ARBA00001933"/>
    </source>
</evidence>
<evidence type="ECO:0000256" key="3">
    <source>
        <dbReference type="ARBA" id="ARBA00023239"/>
    </source>
</evidence>
<dbReference type="InterPro" id="IPR002129">
    <property type="entry name" value="PyrdxlP-dep_de-COase"/>
</dbReference>
<keyword evidence="7" id="KW-0175">Coiled coil</keyword>
<dbReference type="GO" id="GO:0019752">
    <property type="term" value="P:carboxylic acid metabolic process"/>
    <property type="evidence" value="ECO:0007669"/>
    <property type="project" value="InterPro"/>
</dbReference>
<keyword evidence="3 6" id="KW-0456">Lyase</keyword>
<dbReference type="PANTHER" id="PTHR42735:SF6">
    <property type="entry name" value="SPHINGOSINE-1-PHOSPHATE LYASE 1"/>
    <property type="match status" value="1"/>
</dbReference>
<keyword evidence="9" id="KW-1185">Reference proteome</keyword>
<feature type="coiled-coil region" evidence="7">
    <location>
        <begin position="82"/>
        <end position="109"/>
    </location>
</feature>
<organism evidence="8 9">
    <name type="scientific">Legionella brunensis</name>
    <dbReference type="NCBI Taxonomy" id="29422"/>
    <lineage>
        <taxon>Bacteria</taxon>
        <taxon>Pseudomonadati</taxon>
        <taxon>Pseudomonadota</taxon>
        <taxon>Gammaproteobacteria</taxon>
        <taxon>Legionellales</taxon>
        <taxon>Legionellaceae</taxon>
        <taxon>Legionella</taxon>
    </lineage>
</organism>
<dbReference type="Proteomes" id="UP000054742">
    <property type="component" value="Unassembled WGS sequence"/>
</dbReference>
<dbReference type="InterPro" id="IPR015421">
    <property type="entry name" value="PyrdxlP-dep_Trfase_major"/>
</dbReference>
<evidence type="ECO:0000313" key="8">
    <source>
        <dbReference type="EMBL" id="KTC86818.1"/>
    </source>
</evidence>
<dbReference type="GO" id="GO:0008117">
    <property type="term" value="F:sphinganine-1-phosphate aldolase activity"/>
    <property type="evidence" value="ECO:0007669"/>
    <property type="project" value="TreeGrafter"/>
</dbReference>
<dbReference type="SUPFAM" id="SSF53383">
    <property type="entry name" value="PLP-dependent transferases"/>
    <property type="match status" value="1"/>
</dbReference>
<evidence type="ECO:0000256" key="4">
    <source>
        <dbReference type="ARBA" id="ARBA00038302"/>
    </source>
</evidence>
<dbReference type="OrthoDB" id="9803665at2"/>
<dbReference type="GO" id="GO:0030170">
    <property type="term" value="F:pyridoxal phosphate binding"/>
    <property type="evidence" value="ECO:0007669"/>
    <property type="project" value="InterPro"/>
</dbReference>
<dbReference type="InterPro" id="IPR015422">
    <property type="entry name" value="PyrdxlP-dep_Trfase_small"/>
</dbReference>
<dbReference type="PATRIC" id="fig|29422.6.peg.794"/>
<evidence type="ECO:0000256" key="7">
    <source>
        <dbReference type="SAM" id="Coils"/>
    </source>
</evidence>
<comment type="cofactor">
    <cofactor evidence="1 5 6">
        <name>pyridoxal 5'-phosphate</name>
        <dbReference type="ChEBI" id="CHEBI:597326"/>
    </cofactor>
</comment>
<dbReference type="STRING" id="29422.Lbru_0759"/>
<evidence type="ECO:0000256" key="2">
    <source>
        <dbReference type="ARBA" id="ARBA00022898"/>
    </source>
</evidence>
<protein>
    <submittedName>
        <fullName evidence="8">Sphingosine-1-phosphate lyase I</fullName>
    </submittedName>
</protein>
<proteinExistence type="inferred from homology"/>
<feature type="modified residue" description="N6-(pyridoxal phosphate)lysine" evidence="5">
    <location>
        <position position="360"/>
    </location>
</feature>
<evidence type="ECO:0000256" key="6">
    <source>
        <dbReference type="RuleBase" id="RU000382"/>
    </source>
</evidence>
<dbReference type="RefSeq" id="WP_058440837.1">
    <property type="nucleotide sequence ID" value="NZ_CAAAHU010000022.1"/>
</dbReference>
<name>A0A0W0STW0_9GAMM</name>
<dbReference type="InterPro" id="IPR015424">
    <property type="entry name" value="PyrdxlP-dep_Trfase"/>
</dbReference>
<dbReference type="EMBL" id="LNXV01000004">
    <property type="protein sequence ID" value="KTC86818.1"/>
    <property type="molecule type" value="Genomic_DNA"/>
</dbReference>
<dbReference type="Gene3D" id="3.90.1150.10">
    <property type="entry name" value="Aspartate Aminotransferase, domain 1"/>
    <property type="match status" value="2"/>
</dbReference>
<dbReference type="PANTHER" id="PTHR42735">
    <property type="match status" value="1"/>
</dbReference>
<dbReference type="AlphaFoldDB" id="A0A0W0STW0"/>
<dbReference type="Gene3D" id="3.40.640.10">
    <property type="entry name" value="Type I PLP-dependent aspartate aminotransferase-like (Major domain)"/>
    <property type="match status" value="1"/>
</dbReference>
<reference evidence="8 9" key="1">
    <citation type="submission" date="2015-11" db="EMBL/GenBank/DDBJ databases">
        <title>Genomic analysis of 38 Legionella species identifies large and diverse effector repertoires.</title>
        <authorList>
            <person name="Burstein D."/>
            <person name="Amaro F."/>
            <person name="Zusman T."/>
            <person name="Lifshitz Z."/>
            <person name="Cohen O."/>
            <person name="Gilbert J.A."/>
            <person name="Pupko T."/>
            <person name="Shuman H.A."/>
            <person name="Segal G."/>
        </authorList>
    </citation>
    <scope>NUCLEOTIDE SEQUENCE [LARGE SCALE GENOMIC DNA]</scope>
    <source>
        <strain evidence="8 9">ATCC 43878</strain>
    </source>
</reference>